<dbReference type="GO" id="GO:0071004">
    <property type="term" value="C:U2-type prespliceosome"/>
    <property type="evidence" value="ECO:0007669"/>
    <property type="project" value="TreeGrafter"/>
</dbReference>
<dbReference type="PANTHER" id="PTHR11864:SF0">
    <property type="entry name" value="PRP40 PRE-MRNA PROCESSING FACTOR 40 HOMOLOG A (YEAST)"/>
    <property type="match status" value="1"/>
</dbReference>
<dbReference type="PROSITE" id="PS50020">
    <property type="entry name" value="WW_DOMAIN_2"/>
    <property type="match status" value="3"/>
</dbReference>
<proteinExistence type="predicted"/>
<feature type="domain" description="WW" evidence="2">
    <location>
        <begin position="6"/>
        <end position="39"/>
    </location>
</feature>
<sequence length="173" mass="19836">MSNQQRTAGPEWQEHRHTDGRIYFANQRTGETKWYKDLGAWDKVETSDGRTFYRNRRTGNTTDTQPHDFQRSEWAEAKTNAGRSYYFNKSTRETSWHRPGMSLRGLANNSTAPPAPSSHAPPPPPTQTAPAVPAFNELPDPYNQYVFHELESRTRSNEDLLEKHGIDTDKTGK</sequence>
<protein>
    <submittedName>
        <fullName evidence="3">Pre-mRNA-processing factor 40-like A</fullName>
    </submittedName>
</protein>
<comment type="caution">
    <text evidence="3">The sequence shown here is derived from an EMBL/GenBank/DDBJ whole genome shotgun (WGS) entry which is preliminary data.</text>
</comment>
<keyword evidence="4" id="KW-1185">Reference proteome</keyword>
<feature type="region of interest" description="Disordered" evidence="1">
    <location>
        <begin position="94"/>
        <end position="140"/>
    </location>
</feature>
<dbReference type="CDD" id="cd00201">
    <property type="entry name" value="WW"/>
    <property type="match status" value="2"/>
</dbReference>
<dbReference type="Pfam" id="PF00397">
    <property type="entry name" value="WW"/>
    <property type="match status" value="2"/>
</dbReference>
<dbReference type="EMBL" id="CAVMBE010000006">
    <property type="protein sequence ID" value="CAK3842140.1"/>
    <property type="molecule type" value="Genomic_DNA"/>
</dbReference>
<dbReference type="GO" id="GO:0045292">
    <property type="term" value="P:mRNA cis splicing, via spliceosome"/>
    <property type="evidence" value="ECO:0007669"/>
    <property type="project" value="InterPro"/>
</dbReference>
<dbReference type="PROSITE" id="PS01159">
    <property type="entry name" value="WW_DOMAIN_1"/>
    <property type="match status" value="1"/>
</dbReference>
<dbReference type="InterPro" id="IPR001202">
    <property type="entry name" value="WW_dom"/>
</dbReference>
<dbReference type="SMART" id="SM00456">
    <property type="entry name" value="WW"/>
    <property type="match status" value="3"/>
</dbReference>
<feature type="domain" description="WW" evidence="2">
    <location>
        <begin position="41"/>
        <end position="68"/>
    </location>
</feature>
<dbReference type="SUPFAM" id="SSF51045">
    <property type="entry name" value="WW domain"/>
    <property type="match status" value="2"/>
</dbReference>
<organism evidence="3 4">
    <name type="scientific">Lecanosticta acicola</name>
    <dbReference type="NCBI Taxonomy" id="111012"/>
    <lineage>
        <taxon>Eukaryota</taxon>
        <taxon>Fungi</taxon>
        <taxon>Dikarya</taxon>
        <taxon>Ascomycota</taxon>
        <taxon>Pezizomycotina</taxon>
        <taxon>Dothideomycetes</taxon>
        <taxon>Dothideomycetidae</taxon>
        <taxon>Mycosphaerellales</taxon>
        <taxon>Mycosphaerellaceae</taxon>
        <taxon>Lecanosticta</taxon>
    </lineage>
</organism>
<evidence type="ECO:0000313" key="3">
    <source>
        <dbReference type="EMBL" id="CAK3842140.1"/>
    </source>
</evidence>
<dbReference type="AlphaFoldDB" id="A0AAI8YT48"/>
<dbReference type="GO" id="GO:0003723">
    <property type="term" value="F:RNA binding"/>
    <property type="evidence" value="ECO:0007669"/>
    <property type="project" value="TreeGrafter"/>
</dbReference>
<gene>
    <name evidence="3" type="ORF">LECACI_7A001514</name>
</gene>
<dbReference type="InterPro" id="IPR036020">
    <property type="entry name" value="WW_dom_sf"/>
</dbReference>
<evidence type="ECO:0000313" key="4">
    <source>
        <dbReference type="Proteomes" id="UP001296104"/>
    </source>
</evidence>
<dbReference type="InterPro" id="IPR039726">
    <property type="entry name" value="Prp40-like"/>
</dbReference>
<feature type="region of interest" description="Disordered" evidence="1">
    <location>
        <begin position="1"/>
        <end position="20"/>
    </location>
</feature>
<evidence type="ECO:0000256" key="1">
    <source>
        <dbReference type="SAM" id="MobiDB-lite"/>
    </source>
</evidence>
<accession>A0AAI8YT48</accession>
<feature type="domain" description="WW" evidence="2">
    <location>
        <begin position="74"/>
        <end position="101"/>
    </location>
</feature>
<feature type="compositionally biased region" description="Pro residues" evidence="1">
    <location>
        <begin position="113"/>
        <end position="127"/>
    </location>
</feature>
<feature type="region of interest" description="Disordered" evidence="1">
    <location>
        <begin position="152"/>
        <end position="173"/>
    </location>
</feature>
<evidence type="ECO:0000259" key="2">
    <source>
        <dbReference type="PROSITE" id="PS50020"/>
    </source>
</evidence>
<dbReference type="GO" id="GO:0005685">
    <property type="term" value="C:U1 snRNP"/>
    <property type="evidence" value="ECO:0007669"/>
    <property type="project" value="TreeGrafter"/>
</dbReference>
<reference evidence="3" key="1">
    <citation type="submission" date="2023-11" db="EMBL/GenBank/DDBJ databases">
        <authorList>
            <person name="Alioto T."/>
            <person name="Alioto T."/>
            <person name="Gomez Garrido J."/>
        </authorList>
    </citation>
    <scope>NUCLEOTIDE SEQUENCE</scope>
</reference>
<name>A0AAI8YT48_9PEZI</name>
<dbReference type="Proteomes" id="UP001296104">
    <property type="component" value="Unassembled WGS sequence"/>
</dbReference>
<dbReference type="Gene3D" id="2.20.70.10">
    <property type="match status" value="2"/>
</dbReference>
<dbReference type="PANTHER" id="PTHR11864">
    <property type="entry name" value="PRE-MRNA-PROCESSING PROTEIN PRP40"/>
    <property type="match status" value="1"/>
</dbReference>